<gene>
    <name evidence="7" type="ORF">SAMN05444349_1621</name>
</gene>
<sequence>MKISSEVKDANIEETQSYRSIFKSTSLFGGVQVYNILLSIIKTKFIAVLLGTTGMGIMGLYQSTICLIQGFTNFGLEQSAVRDVSAANVSGCTEKITHIVAVIQKLVWITGLLGMLSMLVFASYWSKLTFGNNDYTIPFILLSIVLLLNQISAAQKVILQGMRKLSYLAKSSAIGATVGLIVSVPLYYWLGIKGIVPTLILTAFTTLLITWYYVSKVKVKKEKVTIKQAVVDGQVIMKMGATMALSNIMTMCISYLLRWFIRTQGGIDDVGLFAAGFTIINTYTGLVFTAMATDYYPRLAAVNKNIEKGNTIINHQIEIAILIVAPLIALCIVFMPLFVRLIYSEKFLDADLYIIWAAVGVLFKAISWSISYNFIARGDAKQFIKNEILAKFYEVPLQLLGFYFMGLEGLGIATLAYFLIYTIQLYIVGHKKFGFTFSKSFGKLFVPQLLLVIFALIIALVLKESLKTYFIGGIVAAFSVYFSLKGLDRRISLLSVLKSKILRQ</sequence>
<keyword evidence="3 6" id="KW-0812">Transmembrane</keyword>
<evidence type="ECO:0000256" key="5">
    <source>
        <dbReference type="ARBA" id="ARBA00023136"/>
    </source>
</evidence>
<feature type="transmembrane region" description="Helical" evidence="6">
    <location>
        <begin position="354"/>
        <end position="376"/>
    </location>
</feature>
<evidence type="ECO:0000313" key="7">
    <source>
        <dbReference type="EMBL" id="SHG02561.1"/>
    </source>
</evidence>
<dbReference type="Pfam" id="PF01943">
    <property type="entry name" value="Polysacc_synt"/>
    <property type="match status" value="1"/>
</dbReference>
<name>A0A1M5GGD9_9BACE</name>
<organism evidence="7 8">
    <name type="scientific">Bacteroides faecichinchillae</name>
    <dbReference type="NCBI Taxonomy" id="871325"/>
    <lineage>
        <taxon>Bacteria</taxon>
        <taxon>Pseudomonadati</taxon>
        <taxon>Bacteroidota</taxon>
        <taxon>Bacteroidia</taxon>
        <taxon>Bacteroidales</taxon>
        <taxon>Bacteroidaceae</taxon>
        <taxon>Bacteroides</taxon>
    </lineage>
</organism>
<dbReference type="AlphaFoldDB" id="A0A1M5GGD9"/>
<dbReference type="InterPro" id="IPR050833">
    <property type="entry name" value="Poly_Biosynth_Transport"/>
</dbReference>
<accession>A0A1M5GGD9</accession>
<feature type="transmembrane region" description="Helical" evidence="6">
    <location>
        <begin position="235"/>
        <end position="261"/>
    </location>
</feature>
<dbReference type="RefSeq" id="WP_025076505.1">
    <property type="nucleotide sequence ID" value="NZ_FQVD01000062.1"/>
</dbReference>
<keyword evidence="2" id="KW-1003">Cell membrane</keyword>
<dbReference type="EMBL" id="FQVD01000062">
    <property type="protein sequence ID" value="SHG02561.1"/>
    <property type="molecule type" value="Genomic_DNA"/>
</dbReference>
<dbReference type="OrthoDB" id="9769862at2"/>
<protein>
    <submittedName>
        <fullName evidence="7">Polysaccharide transporter, PST family</fullName>
    </submittedName>
</protein>
<dbReference type="PANTHER" id="PTHR30250">
    <property type="entry name" value="PST FAMILY PREDICTED COLANIC ACID TRANSPORTER"/>
    <property type="match status" value="1"/>
</dbReference>
<evidence type="ECO:0000256" key="3">
    <source>
        <dbReference type="ARBA" id="ARBA00022692"/>
    </source>
</evidence>
<evidence type="ECO:0000256" key="1">
    <source>
        <dbReference type="ARBA" id="ARBA00004651"/>
    </source>
</evidence>
<keyword evidence="4 6" id="KW-1133">Transmembrane helix</keyword>
<keyword evidence="5 6" id="KW-0472">Membrane</keyword>
<evidence type="ECO:0000256" key="4">
    <source>
        <dbReference type="ARBA" id="ARBA00022989"/>
    </source>
</evidence>
<evidence type="ECO:0000256" key="2">
    <source>
        <dbReference type="ARBA" id="ARBA00022475"/>
    </source>
</evidence>
<dbReference type="Proteomes" id="UP000184436">
    <property type="component" value="Unassembled WGS sequence"/>
</dbReference>
<feature type="transmembrane region" description="Helical" evidence="6">
    <location>
        <begin position="317"/>
        <end position="342"/>
    </location>
</feature>
<dbReference type="InterPro" id="IPR002797">
    <property type="entry name" value="Polysacc_synth"/>
</dbReference>
<proteinExistence type="predicted"/>
<feature type="transmembrane region" description="Helical" evidence="6">
    <location>
        <begin position="273"/>
        <end position="296"/>
    </location>
</feature>
<dbReference type="PANTHER" id="PTHR30250:SF11">
    <property type="entry name" value="O-ANTIGEN TRANSPORTER-RELATED"/>
    <property type="match status" value="1"/>
</dbReference>
<comment type="subcellular location">
    <subcellularLocation>
        <location evidence="1">Cell membrane</location>
        <topology evidence="1">Multi-pass membrane protein</topology>
    </subcellularLocation>
</comment>
<dbReference type="GO" id="GO:0005886">
    <property type="term" value="C:plasma membrane"/>
    <property type="evidence" value="ECO:0007669"/>
    <property type="project" value="UniProtKB-SubCell"/>
</dbReference>
<feature type="transmembrane region" description="Helical" evidence="6">
    <location>
        <begin position="167"/>
        <end position="189"/>
    </location>
</feature>
<keyword evidence="8" id="KW-1185">Reference proteome</keyword>
<feature type="transmembrane region" description="Helical" evidence="6">
    <location>
        <begin position="468"/>
        <end position="484"/>
    </location>
</feature>
<feature type="transmembrane region" description="Helical" evidence="6">
    <location>
        <begin position="441"/>
        <end position="462"/>
    </location>
</feature>
<evidence type="ECO:0000313" key="8">
    <source>
        <dbReference type="Proteomes" id="UP000184436"/>
    </source>
</evidence>
<feature type="transmembrane region" description="Helical" evidence="6">
    <location>
        <begin position="195"/>
        <end position="214"/>
    </location>
</feature>
<dbReference type="STRING" id="871325.SAMN05444349_1621"/>
<reference evidence="7 8" key="1">
    <citation type="submission" date="2016-11" db="EMBL/GenBank/DDBJ databases">
        <authorList>
            <person name="Jaros S."/>
            <person name="Januszkiewicz K."/>
            <person name="Wedrychowicz H."/>
        </authorList>
    </citation>
    <scope>NUCLEOTIDE SEQUENCE [LARGE SCALE GENOMIC DNA]</scope>
    <source>
        <strain evidence="7 8">DSM 26883</strain>
    </source>
</reference>
<feature type="transmembrane region" description="Helical" evidence="6">
    <location>
        <begin position="106"/>
        <end position="125"/>
    </location>
</feature>
<evidence type="ECO:0000256" key="6">
    <source>
        <dbReference type="SAM" id="Phobius"/>
    </source>
</evidence>
<feature type="transmembrane region" description="Helical" evidence="6">
    <location>
        <begin position="137"/>
        <end position="155"/>
    </location>
</feature>